<dbReference type="PANTHER" id="PTHR16254">
    <property type="entry name" value="POTASSIUM/PROTON ANTIPORTER-RELATED"/>
    <property type="match status" value="1"/>
</dbReference>
<evidence type="ECO:0000256" key="7">
    <source>
        <dbReference type="ARBA" id="ARBA00023065"/>
    </source>
</evidence>
<evidence type="ECO:0000256" key="4">
    <source>
        <dbReference type="ARBA" id="ARBA00022692"/>
    </source>
</evidence>
<feature type="transmembrane region" description="Helical" evidence="9">
    <location>
        <begin position="246"/>
        <end position="269"/>
    </location>
</feature>
<feature type="transmembrane region" description="Helical" evidence="9">
    <location>
        <begin position="219"/>
        <end position="239"/>
    </location>
</feature>
<protein>
    <recommendedName>
        <fullName evidence="10">Cation/H+ exchanger transmembrane domain-containing protein</fullName>
    </recommendedName>
</protein>
<keyword evidence="3" id="KW-0050">Antiport</keyword>
<keyword evidence="8 9" id="KW-0472">Membrane</keyword>
<dbReference type="InterPro" id="IPR006153">
    <property type="entry name" value="Cation/H_exchanger_TM"/>
</dbReference>
<dbReference type="Gene3D" id="1.20.1530.20">
    <property type="match status" value="1"/>
</dbReference>
<dbReference type="AlphaFoldDB" id="A0A7C9AC40"/>
<organism evidence="11">
    <name type="scientific">Opuntia streptacantha</name>
    <name type="common">Prickly pear cactus</name>
    <name type="synonym">Opuntia cardona</name>
    <dbReference type="NCBI Taxonomy" id="393608"/>
    <lineage>
        <taxon>Eukaryota</taxon>
        <taxon>Viridiplantae</taxon>
        <taxon>Streptophyta</taxon>
        <taxon>Embryophyta</taxon>
        <taxon>Tracheophyta</taxon>
        <taxon>Spermatophyta</taxon>
        <taxon>Magnoliopsida</taxon>
        <taxon>eudicotyledons</taxon>
        <taxon>Gunneridae</taxon>
        <taxon>Pentapetalae</taxon>
        <taxon>Caryophyllales</taxon>
        <taxon>Cactineae</taxon>
        <taxon>Cactaceae</taxon>
        <taxon>Opuntioideae</taxon>
        <taxon>Opuntia</taxon>
    </lineage>
</organism>
<evidence type="ECO:0000256" key="2">
    <source>
        <dbReference type="ARBA" id="ARBA00022448"/>
    </source>
</evidence>
<evidence type="ECO:0000256" key="1">
    <source>
        <dbReference type="ARBA" id="ARBA00004141"/>
    </source>
</evidence>
<evidence type="ECO:0000256" key="3">
    <source>
        <dbReference type="ARBA" id="ARBA00022449"/>
    </source>
</evidence>
<feature type="transmembrane region" description="Helical" evidence="9">
    <location>
        <begin position="171"/>
        <end position="199"/>
    </location>
</feature>
<proteinExistence type="predicted"/>
<reference evidence="11" key="1">
    <citation type="journal article" date="2013" name="J. Plant Res.">
        <title>Effect of fungi and light on seed germination of three Opuntia species from semiarid lands of central Mexico.</title>
        <authorList>
            <person name="Delgado-Sanchez P."/>
            <person name="Jimenez-Bremont J.F."/>
            <person name="Guerrero-Gonzalez Mde L."/>
            <person name="Flores J."/>
        </authorList>
    </citation>
    <scope>NUCLEOTIDE SEQUENCE</scope>
    <source>
        <tissue evidence="11">Cladode</tissue>
    </source>
</reference>
<accession>A0A7C9AC40</accession>
<keyword evidence="6 9" id="KW-1133">Transmembrane helix</keyword>
<keyword evidence="5" id="KW-0732">Signal</keyword>
<feature type="transmembrane region" description="Helical" evidence="9">
    <location>
        <begin position="12"/>
        <end position="33"/>
    </location>
</feature>
<dbReference type="GO" id="GO:0016020">
    <property type="term" value="C:membrane"/>
    <property type="evidence" value="ECO:0007669"/>
    <property type="project" value="UniProtKB-SubCell"/>
</dbReference>
<evidence type="ECO:0000259" key="10">
    <source>
        <dbReference type="Pfam" id="PF00999"/>
    </source>
</evidence>
<reference evidence="11" key="2">
    <citation type="submission" date="2020-07" db="EMBL/GenBank/DDBJ databases">
        <authorList>
            <person name="Vera ALvarez R."/>
            <person name="Arias-Moreno D.M."/>
            <person name="Jimenez-Jacinto V."/>
            <person name="Jimenez-Bremont J.F."/>
            <person name="Swaminathan K."/>
            <person name="Moose S.P."/>
            <person name="Guerrero-Gonzalez M.L."/>
            <person name="Marino-Ramirez L."/>
            <person name="Landsman D."/>
            <person name="Rodriguez-Kessler M."/>
            <person name="Delgado-Sanchez P."/>
        </authorList>
    </citation>
    <scope>NUCLEOTIDE SEQUENCE</scope>
    <source>
        <tissue evidence="11">Cladode</tissue>
    </source>
</reference>
<dbReference type="InterPro" id="IPR045158">
    <property type="entry name" value="KEA4/5/6-like"/>
</dbReference>
<evidence type="ECO:0000256" key="6">
    <source>
        <dbReference type="ARBA" id="ARBA00022989"/>
    </source>
</evidence>
<comment type="subcellular location">
    <subcellularLocation>
        <location evidence="1">Membrane</location>
        <topology evidence="1">Multi-pass membrane protein</topology>
    </subcellularLocation>
</comment>
<evidence type="ECO:0000256" key="9">
    <source>
        <dbReference type="SAM" id="Phobius"/>
    </source>
</evidence>
<dbReference type="EMBL" id="GISG01224009">
    <property type="protein sequence ID" value="MBA4664519.1"/>
    <property type="molecule type" value="Transcribed_RNA"/>
</dbReference>
<evidence type="ECO:0000256" key="8">
    <source>
        <dbReference type="ARBA" id="ARBA00023136"/>
    </source>
</evidence>
<dbReference type="InterPro" id="IPR038770">
    <property type="entry name" value="Na+/solute_symporter_sf"/>
</dbReference>
<name>A0A7C9AC40_OPUST</name>
<evidence type="ECO:0000313" key="11">
    <source>
        <dbReference type="EMBL" id="MBA4664519.1"/>
    </source>
</evidence>
<feature type="domain" description="Cation/H+ exchanger transmembrane" evidence="10">
    <location>
        <begin position="175"/>
        <end position="268"/>
    </location>
</feature>
<keyword evidence="2" id="KW-0813">Transport</keyword>
<sequence length="271" mass="30201">MAKWKSISRWRFIGFGVYTLLMIARIGHFCNCVRSDQEIRERFYGNNLLNATLPHDEGSIAKMIDHFLEKEFSENEQPEGSDESSFNNSVADKQAELETVVKISHEKTKKNDTREVNGTKSFQFQDVFKVENEDSDEMATLIDKKDNVFIMSNKKSKYPILQVDFRLISDLVLLIVSAAIGGIVFSCLGQPVIVGYLLAGSLIGPGGLKYISEMVQVETVAQFGVVFLLFALGLEFSILKLRAVGPVAVLGGMFQILIFMFLCGITAMLCG</sequence>
<dbReference type="PANTHER" id="PTHR16254:SF20">
    <property type="entry name" value="K(+) EFFLUX ANTIPORTER 5"/>
    <property type="match status" value="1"/>
</dbReference>
<keyword evidence="7" id="KW-0406">Ion transport</keyword>
<dbReference type="GO" id="GO:0015386">
    <property type="term" value="F:potassium:proton antiporter activity"/>
    <property type="evidence" value="ECO:0007669"/>
    <property type="project" value="InterPro"/>
</dbReference>
<evidence type="ECO:0000256" key="5">
    <source>
        <dbReference type="ARBA" id="ARBA00022729"/>
    </source>
</evidence>
<dbReference type="Pfam" id="PF00999">
    <property type="entry name" value="Na_H_Exchanger"/>
    <property type="match status" value="1"/>
</dbReference>
<keyword evidence="4 9" id="KW-0812">Transmembrane</keyword>